<keyword evidence="2" id="KW-0119">Carbohydrate metabolism</keyword>
<sequence length="239" mass="25649">MPTSKDMTRLWAVALVLVVAVTAGCADTATTAPKVSLTATLVPPVDIKLAWRDRGPTPAGRIVEFANAAAGPYTILGFLPPGQMSYDHRDLIPQTAFYYRVVPYYGPTTAAITRTLPPGDYDDKTQAQDHIWAEPRTVRQPAVAPRSVQGGGAPTDLKATVMNANGIKLTWTDRASDESGYLVEVKPAGSADFRVVQVLEENINSCGVVILPNEKTATYRVRAFVYGPSSNTASQITLA</sequence>
<evidence type="ECO:0000256" key="1">
    <source>
        <dbReference type="ARBA" id="ARBA00023295"/>
    </source>
</evidence>
<reference evidence="6" key="1">
    <citation type="journal article" date="2019" name="Int. J. Syst. Evol. Microbiol.">
        <title>The Global Catalogue of Microorganisms (GCM) 10K type strain sequencing project: providing services to taxonomists for standard genome sequencing and annotation.</title>
        <authorList>
            <consortium name="The Broad Institute Genomics Platform"/>
            <consortium name="The Broad Institute Genome Sequencing Center for Infectious Disease"/>
            <person name="Wu L."/>
            <person name="Ma J."/>
        </authorList>
    </citation>
    <scope>NUCLEOTIDE SEQUENCE [LARGE SCALE GENOMIC DNA]</scope>
    <source>
        <strain evidence="6">JCM 14718</strain>
    </source>
</reference>
<protein>
    <recommendedName>
        <fullName evidence="4">Fibronectin type-III domain-containing protein</fullName>
    </recommendedName>
</protein>
<dbReference type="EMBL" id="BAAANY010000013">
    <property type="protein sequence ID" value="GAA1684691.1"/>
    <property type="molecule type" value="Genomic_DNA"/>
</dbReference>
<dbReference type="CDD" id="cd00063">
    <property type="entry name" value="FN3"/>
    <property type="match status" value="1"/>
</dbReference>
<evidence type="ECO:0000313" key="5">
    <source>
        <dbReference type="EMBL" id="GAA1684691.1"/>
    </source>
</evidence>
<name>A0ABP4TBP4_9ACTN</name>
<comment type="caution">
    <text evidence="5">The sequence shown here is derived from an EMBL/GenBank/DDBJ whole genome shotgun (WGS) entry which is preliminary data.</text>
</comment>
<keyword evidence="1" id="KW-0326">Glycosidase</keyword>
<dbReference type="Proteomes" id="UP001500618">
    <property type="component" value="Unassembled WGS sequence"/>
</dbReference>
<dbReference type="Gene3D" id="2.60.40.10">
    <property type="entry name" value="Immunoglobulins"/>
    <property type="match status" value="1"/>
</dbReference>
<dbReference type="InterPro" id="IPR003961">
    <property type="entry name" value="FN3_dom"/>
</dbReference>
<keyword evidence="1" id="KW-0378">Hydrolase</keyword>
<evidence type="ECO:0000256" key="3">
    <source>
        <dbReference type="SAM" id="SignalP"/>
    </source>
</evidence>
<evidence type="ECO:0000313" key="6">
    <source>
        <dbReference type="Proteomes" id="UP001500618"/>
    </source>
</evidence>
<feature type="domain" description="Fibronectin type-III" evidence="4">
    <location>
        <begin position="153"/>
        <end position="239"/>
    </location>
</feature>
<dbReference type="PROSITE" id="PS51257">
    <property type="entry name" value="PROKAR_LIPOPROTEIN"/>
    <property type="match status" value="1"/>
</dbReference>
<evidence type="ECO:0000256" key="2">
    <source>
        <dbReference type="ARBA" id="ARBA00023326"/>
    </source>
</evidence>
<keyword evidence="2" id="KW-0624">Polysaccharide degradation</keyword>
<organism evidence="5 6">
    <name type="scientific">Fodinicola feengrottensis</name>
    <dbReference type="NCBI Taxonomy" id="435914"/>
    <lineage>
        <taxon>Bacteria</taxon>
        <taxon>Bacillati</taxon>
        <taxon>Actinomycetota</taxon>
        <taxon>Actinomycetes</taxon>
        <taxon>Mycobacteriales</taxon>
        <taxon>Fodinicola</taxon>
    </lineage>
</organism>
<accession>A0ABP4TBP4</accession>
<feature type="signal peptide" evidence="3">
    <location>
        <begin position="1"/>
        <end position="25"/>
    </location>
</feature>
<dbReference type="SUPFAM" id="SSF49265">
    <property type="entry name" value="Fibronectin type III"/>
    <property type="match status" value="1"/>
</dbReference>
<dbReference type="InterPro" id="IPR036116">
    <property type="entry name" value="FN3_sf"/>
</dbReference>
<proteinExistence type="predicted"/>
<feature type="chain" id="PRO_5046886046" description="Fibronectin type-III domain-containing protein" evidence="3">
    <location>
        <begin position="26"/>
        <end position="239"/>
    </location>
</feature>
<keyword evidence="6" id="KW-1185">Reference proteome</keyword>
<dbReference type="PROSITE" id="PS50853">
    <property type="entry name" value="FN3"/>
    <property type="match status" value="1"/>
</dbReference>
<keyword evidence="3" id="KW-0732">Signal</keyword>
<evidence type="ECO:0000259" key="4">
    <source>
        <dbReference type="PROSITE" id="PS50853"/>
    </source>
</evidence>
<gene>
    <name evidence="5" type="ORF">GCM10009765_37550</name>
</gene>
<dbReference type="InterPro" id="IPR013783">
    <property type="entry name" value="Ig-like_fold"/>
</dbReference>